<proteinExistence type="inferred from homology"/>
<dbReference type="OrthoDB" id="3483802at2"/>
<feature type="transmembrane region" description="Helical" evidence="7">
    <location>
        <begin position="6"/>
        <end position="21"/>
    </location>
</feature>
<evidence type="ECO:0000256" key="2">
    <source>
        <dbReference type="ARBA" id="ARBA00011006"/>
    </source>
</evidence>
<comment type="subcellular location">
    <subcellularLocation>
        <location evidence="1">Cell membrane</location>
        <topology evidence="1">Multi-pass membrane protein</topology>
    </subcellularLocation>
</comment>
<protein>
    <submittedName>
        <fullName evidence="8">GlsB/YeaQ/YmgE family stress response membrane protein</fullName>
    </submittedName>
</protein>
<evidence type="ECO:0000256" key="3">
    <source>
        <dbReference type="ARBA" id="ARBA00022475"/>
    </source>
</evidence>
<comment type="caution">
    <text evidence="8">The sequence shown here is derived from an EMBL/GenBank/DDBJ whole genome shotgun (WGS) entry which is preliminary data.</text>
</comment>
<reference evidence="8 9" key="1">
    <citation type="journal article" date="2016" name="Int. J. Syst. Evol. Microbiol.">
        <title>Nocardioides albidus sp. nov., an actinobacterium isolated from garden soil.</title>
        <authorList>
            <person name="Singh H."/>
            <person name="Du J."/>
            <person name="Trinh H."/>
            <person name="Won K."/>
            <person name="Yang J.E."/>
            <person name="Yin C."/>
            <person name="Kook M."/>
            <person name="Yi T.H."/>
        </authorList>
    </citation>
    <scope>NUCLEOTIDE SEQUENCE [LARGE SCALE GENOMIC DNA]</scope>
    <source>
        <strain evidence="8 9">CCTCC AB 2015297</strain>
    </source>
</reference>
<feature type="transmembrane region" description="Helical" evidence="7">
    <location>
        <begin position="28"/>
        <end position="49"/>
    </location>
</feature>
<dbReference type="PANTHER" id="PTHR33884:SF3">
    <property type="entry name" value="UPF0410 PROTEIN YMGE"/>
    <property type="match status" value="1"/>
</dbReference>
<evidence type="ECO:0000256" key="1">
    <source>
        <dbReference type="ARBA" id="ARBA00004651"/>
    </source>
</evidence>
<keyword evidence="9" id="KW-1185">Reference proteome</keyword>
<keyword evidence="3" id="KW-1003">Cell membrane</keyword>
<name>A0A5C4VP49_9ACTN</name>
<accession>A0A5C4VP49</accession>
<dbReference type="Proteomes" id="UP000313231">
    <property type="component" value="Unassembled WGS sequence"/>
</dbReference>
<dbReference type="InterPro" id="IPR007341">
    <property type="entry name" value="Transgly_assoc"/>
</dbReference>
<evidence type="ECO:0000313" key="9">
    <source>
        <dbReference type="Proteomes" id="UP000313231"/>
    </source>
</evidence>
<evidence type="ECO:0000256" key="4">
    <source>
        <dbReference type="ARBA" id="ARBA00022692"/>
    </source>
</evidence>
<dbReference type="RefSeq" id="WP_139623837.1">
    <property type="nucleotide sequence ID" value="NZ_VDMP01000026.1"/>
</dbReference>
<evidence type="ECO:0000313" key="8">
    <source>
        <dbReference type="EMBL" id="TNM37296.1"/>
    </source>
</evidence>
<organism evidence="8 9">
    <name type="scientific">Nocardioides albidus</name>
    <dbReference type="NCBI Taxonomy" id="1517589"/>
    <lineage>
        <taxon>Bacteria</taxon>
        <taxon>Bacillati</taxon>
        <taxon>Actinomycetota</taxon>
        <taxon>Actinomycetes</taxon>
        <taxon>Propionibacteriales</taxon>
        <taxon>Nocardioidaceae</taxon>
        <taxon>Nocardioides</taxon>
    </lineage>
</organism>
<gene>
    <name evidence="8" type="ORF">FHP29_15740</name>
</gene>
<evidence type="ECO:0000256" key="5">
    <source>
        <dbReference type="ARBA" id="ARBA00022989"/>
    </source>
</evidence>
<dbReference type="EMBL" id="VDMP01000026">
    <property type="protein sequence ID" value="TNM37296.1"/>
    <property type="molecule type" value="Genomic_DNA"/>
</dbReference>
<evidence type="ECO:0000256" key="6">
    <source>
        <dbReference type="ARBA" id="ARBA00023136"/>
    </source>
</evidence>
<dbReference type="AlphaFoldDB" id="A0A5C4VP49"/>
<keyword evidence="4 7" id="KW-0812">Transmembrane</keyword>
<dbReference type="PANTHER" id="PTHR33884">
    <property type="entry name" value="UPF0410 PROTEIN YMGE"/>
    <property type="match status" value="1"/>
</dbReference>
<evidence type="ECO:0000256" key="7">
    <source>
        <dbReference type="SAM" id="Phobius"/>
    </source>
</evidence>
<comment type="similarity">
    <text evidence="2">Belongs to the UPF0410 family.</text>
</comment>
<keyword evidence="5 7" id="KW-1133">Transmembrane helix</keyword>
<sequence>MEIIGVIVAGIVIGLLGKLVAPGDKDNIPLWLTVLCGIGGVILGWFVYAAFGGDGSNGVDWVRWIVAIACSAILVMIASVLTGRGGHHRGSGLLHH</sequence>
<keyword evidence="6 7" id="KW-0472">Membrane</keyword>
<dbReference type="GO" id="GO:0005886">
    <property type="term" value="C:plasma membrane"/>
    <property type="evidence" value="ECO:0007669"/>
    <property type="project" value="UniProtKB-SubCell"/>
</dbReference>
<feature type="transmembrane region" description="Helical" evidence="7">
    <location>
        <begin position="61"/>
        <end position="81"/>
    </location>
</feature>